<dbReference type="PROSITE" id="PS00121">
    <property type="entry name" value="COLIPASE_1"/>
    <property type="match status" value="1"/>
</dbReference>
<evidence type="ECO:0000256" key="7">
    <source>
        <dbReference type="ARBA" id="ARBA00022757"/>
    </source>
</evidence>
<dbReference type="InterPro" id="IPR017914">
    <property type="entry name" value="Colipase_C"/>
</dbReference>
<feature type="domain" description="Colipase C-terminal" evidence="13">
    <location>
        <begin position="68"/>
        <end position="108"/>
    </location>
</feature>
<keyword evidence="6 11" id="KW-0732">Signal</keyword>
<comment type="subunit">
    <text evidence="4">Forms a 1:1 stoichiometric complex with pancreatic lipase.</text>
</comment>
<sequence>MNIFNILLPIVVLLLVFGLTAAIPDEKGLIFNLDNGELCLQTAQCKSGCCHRNSGVSLARCAPKAAETQKCSPLHIYGTYYFCPCESGLTCEVDRSIVGSITNTDYGYSTTALLTEDKEEIRRPRTNYADRES</sequence>
<feature type="signal peptide" evidence="11">
    <location>
        <begin position="1"/>
        <end position="22"/>
    </location>
</feature>
<reference evidence="14" key="2">
    <citation type="submission" date="2020-05" db="UniProtKB">
        <authorList>
            <consortium name="Ensembl"/>
        </authorList>
    </citation>
    <scope>IDENTIFICATION</scope>
</reference>
<feature type="chain" id="PRO_5026360694" evidence="11">
    <location>
        <begin position="23"/>
        <end position="133"/>
    </location>
</feature>
<comment type="function">
    <text evidence="1">Enterostatin has a biological activity as a satiety signal.</text>
</comment>
<organism evidence="14">
    <name type="scientific">Xenopus tropicalis</name>
    <name type="common">Western clawed frog</name>
    <name type="synonym">Silurana tropicalis</name>
    <dbReference type="NCBI Taxonomy" id="8364"/>
    <lineage>
        <taxon>Eukaryota</taxon>
        <taxon>Metazoa</taxon>
        <taxon>Chordata</taxon>
        <taxon>Craniata</taxon>
        <taxon>Vertebrata</taxon>
        <taxon>Euteleostomi</taxon>
        <taxon>Amphibia</taxon>
        <taxon>Batrachia</taxon>
        <taxon>Anura</taxon>
        <taxon>Pipoidea</taxon>
        <taxon>Pipidae</taxon>
        <taxon>Xenopodinae</taxon>
        <taxon>Xenopus</taxon>
        <taxon>Silurana</taxon>
    </lineage>
</organism>
<evidence type="ECO:0000313" key="14">
    <source>
        <dbReference type="Ensembl" id="ENSXETP00000062838"/>
    </source>
</evidence>
<dbReference type="InterPro" id="IPR001981">
    <property type="entry name" value="Colipase"/>
</dbReference>
<name>A0A6I8Q182_XENTR</name>
<dbReference type="InterPro" id="IPR017915">
    <property type="entry name" value="Colipase_CS"/>
</dbReference>
<dbReference type="GO" id="GO:0005576">
    <property type="term" value="C:extracellular region"/>
    <property type="evidence" value="ECO:0007669"/>
    <property type="project" value="UniProtKB-SubCell"/>
</dbReference>
<dbReference type="Pfam" id="PF02740">
    <property type="entry name" value="Colipase_C"/>
    <property type="match status" value="1"/>
</dbReference>
<feature type="domain" description="Colipase N-terminal" evidence="12">
    <location>
        <begin position="27"/>
        <end position="65"/>
    </location>
</feature>
<evidence type="ECO:0000256" key="1">
    <source>
        <dbReference type="ARBA" id="ARBA00002722"/>
    </source>
</evidence>
<dbReference type="GO" id="GO:0007586">
    <property type="term" value="P:digestion"/>
    <property type="evidence" value="ECO:0007669"/>
    <property type="project" value="UniProtKB-KW"/>
</dbReference>
<keyword evidence="7" id="KW-0222">Digestion</keyword>
<dbReference type="GO" id="GO:0035473">
    <property type="term" value="F:lipase binding"/>
    <property type="evidence" value="ECO:0007669"/>
    <property type="project" value="InterPro"/>
</dbReference>
<dbReference type="Pfam" id="PF01114">
    <property type="entry name" value="Colipase"/>
    <property type="match status" value="1"/>
</dbReference>
<evidence type="ECO:0000256" key="10">
    <source>
        <dbReference type="ARBA" id="ARBA00023157"/>
    </source>
</evidence>
<dbReference type="PROSITE" id="PS51342">
    <property type="entry name" value="COLIPASE_2"/>
    <property type="match status" value="1"/>
</dbReference>
<dbReference type="Xenbase" id="XB-GENE-5732938">
    <property type="gene designation" value="tulp1"/>
</dbReference>
<dbReference type="InterPro" id="IPR047576">
    <property type="entry name" value="CLPS_chr"/>
</dbReference>
<dbReference type="SMART" id="SM00023">
    <property type="entry name" value="COLIPASE"/>
    <property type="match status" value="1"/>
</dbReference>
<dbReference type="Gene3D" id="2.10.80.10">
    <property type="entry name" value="Lipase, subunit A"/>
    <property type="match status" value="1"/>
</dbReference>
<dbReference type="CDD" id="cd23011">
    <property type="entry name" value="CLPS"/>
    <property type="match status" value="1"/>
</dbReference>
<evidence type="ECO:0000256" key="5">
    <source>
        <dbReference type="ARBA" id="ARBA00022525"/>
    </source>
</evidence>
<dbReference type="GeneTree" id="ENSGT00390000012644"/>
<comment type="function">
    <text evidence="2">Colipase is a cofactor of pancreatic lipase. It allows the lipase to anchor itself to the lipid-water interface. Without colipase the enzyme is washed off by bile salts, which have an inhibitory effect on the lipase.</text>
</comment>
<keyword evidence="5" id="KW-0964">Secreted</keyword>
<evidence type="ECO:0000259" key="13">
    <source>
        <dbReference type="Pfam" id="PF02740"/>
    </source>
</evidence>
<evidence type="ECO:0000256" key="3">
    <source>
        <dbReference type="ARBA" id="ARBA00004613"/>
    </source>
</evidence>
<dbReference type="GO" id="GO:0008047">
    <property type="term" value="F:enzyme activator activity"/>
    <property type="evidence" value="ECO:0007669"/>
    <property type="project" value="InterPro"/>
</dbReference>
<evidence type="ECO:0000259" key="12">
    <source>
        <dbReference type="Pfam" id="PF01114"/>
    </source>
</evidence>
<evidence type="ECO:0000256" key="2">
    <source>
        <dbReference type="ARBA" id="ARBA00003508"/>
    </source>
</evidence>
<dbReference type="SUPFAM" id="SSF57190">
    <property type="entry name" value="Colipase-like"/>
    <property type="match status" value="2"/>
</dbReference>
<evidence type="ECO:0000256" key="8">
    <source>
        <dbReference type="ARBA" id="ARBA00022963"/>
    </source>
</evidence>
<evidence type="ECO:0000256" key="6">
    <source>
        <dbReference type="ARBA" id="ARBA00022729"/>
    </source>
</evidence>
<evidence type="ECO:0000256" key="9">
    <source>
        <dbReference type="ARBA" id="ARBA00023098"/>
    </source>
</evidence>
<keyword evidence="9" id="KW-0443">Lipid metabolism</keyword>
<dbReference type="AlphaFoldDB" id="A0A6I8Q182"/>
<dbReference type="InterPro" id="IPR017913">
    <property type="entry name" value="Colipase_N"/>
</dbReference>
<dbReference type="PRINTS" id="PR00128">
    <property type="entry name" value="COLIPASE"/>
</dbReference>
<evidence type="ECO:0000256" key="4">
    <source>
        <dbReference type="ARBA" id="ARBA00011263"/>
    </source>
</evidence>
<dbReference type="PANTHER" id="PTHR10041:SF9">
    <property type="entry name" value="COLIPASE"/>
    <property type="match status" value="1"/>
</dbReference>
<protein>
    <submittedName>
        <fullName evidence="14">TUB like protein 1</fullName>
    </submittedName>
</protein>
<dbReference type="Ensembl" id="ENSXETT00000065212">
    <property type="protein sequence ID" value="ENSXETP00000062838"/>
    <property type="gene ID" value="ENSXETG00000000422"/>
</dbReference>
<reference evidence="14" key="1">
    <citation type="journal article" date="2010" name="Science">
        <title>The genome of the Western clawed frog Xenopus tropicalis.</title>
        <authorList>
            <person name="Hellsten U."/>
            <person name="Harland R.M."/>
            <person name="Gilchrist M.J."/>
            <person name="Hendrix D."/>
            <person name="Jurka J."/>
            <person name="Kapitonov V."/>
            <person name="Ovcharenko I."/>
            <person name="Putnam N.H."/>
            <person name="Shu S."/>
            <person name="Taher L."/>
            <person name="Blitz I.L."/>
            <person name="Blumberg B."/>
            <person name="Dichmann D.S."/>
            <person name="Dubchak I."/>
            <person name="Amaya E."/>
            <person name="Detter J.C."/>
            <person name="Fletcher R."/>
            <person name="Gerhard D.S."/>
            <person name="Goodstein D."/>
            <person name="Graves T."/>
            <person name="Grigoriev I.V."/>
            <person name="Grimwood J."/>
            <person name="Kawashima T."/>
            <person name="Lindquist E."/>
            <person name="Lucas S.M."/>
            <person name="Mead P.E."/>
            <person name="Mitros T."/>
            <person name="Ogino H."/>
            <person name="Ohta Y."/>
            <person name="Poliakov A.V."/>
            <person name="Pollet N."/>
            <person name="Robert J."/>
            <person name="Salamov A."/>
            <person name="Sater A.K."/>
            <person name="Schmutz J."/>
            <person name="Terry A."/>
            <person name="Vize P.D."/>
            <person name="Warren W.C."/>
            <person name="Wells D."/>
            <person name="Wills A."/>
            <person name="Wilson R.K."/>
            <person name="Zimmerman L.B."/>
            <person name="Zorn A.M."/>
            <person name="Grainger R."/>
            <person name="Grammer T."/>
            <person name="Khokha M.K."/>
            <person name="Richardson P.M."/>
            <person name="Rokhsar D.S."/>
        </authorList>
    </citation>
    <scope>NUCLEOTIDE SEQUENCE [LARGE SCALE GENOMIC DNA]</scope>
    <source>
        <strain evidence="14">Nigerian</strain>
    </source>
</reference>
<proteinExistence type="predicted"/>
<comment type="subcellular location">
    <subcellularLocation>
        <location evidence="3">Secreted</location>
    </subcellularLocation>
</comment>
<accession>A0A6I8Q182</accession>
<keyword evidence="8" id="KW-0442">Lipid degradation</keyword>
<gene>
    <name evidence="14" type="primary">tulp1</name>
</gene>
<dbReference type="GO" id="GO:0016042">
    <property type="term" value="P:lipid catabolic process"/>
    <property type="evidence" value="ECO:0007669"/>
    <property type="project" value="UniProtKB-KW"/>
</dbReference>
<evidence type="ECO:0000256" key="11">
    <source>
        <dbReference type="SAM" id="SignalP"/>
    </source>
</evidence>
<keyword evidence="10" id="KW-1015">Disulfide bond</keyword>
<dbReference type="PANTHER" id="PTHR10041">
    <property type="entry name" value="COLIPASE"/>
    <property type="match status" value="1"/>
</dbReference>
<dbReference type="Bgee" id="ENSXETG00000000422">
    <property type="expression patterns" value="Expressed in testis and 4 other cell types or tissues"/>
</dbReference>